<dbReference type="PROSITE" id="PS52016">
    <property type="entry name" value="TONB_DEPENDENT_REC_3"/>
    <property type="match status" value="1"/>
</dbReference>
<proteinExistence type="inferred from homology"/>
<comment type="subcellular location">
    <subcellularLocation>
        <location evidence="1 8">Cell outer membrane</location>
        <topology evidence="1 8">Multi-pass membrane protein</topology>
    </subcellularLocation>
</comment>
<dbReference type="CDD" id="cd01347">
    <property type="entry name" value="ligand_gated_channel"/>
    <property type="match status" value="1"/>
</dbReference>
<dbReference type="Proteomes" id="UP000614272">
    <property type="component" value="Unassembled WGS sequence"/>
</dbReference>
<keyword evidence="7 8" id="KW-0998">Cell outer membrane</keyword>
<evidence type="ECO:0000256" key="5">
    <source>
        <dbReference type="ARBA" id="ARBA00023077"/>
    </source>
</evidence>
<dbReference type="InterPro" id="IPR039426">
    <property type="entry name" value="TonB-dep_rcpt-like"/>
</dbReference>
<dbReference type="Pfam" id="PF00593">
    <property type="entry name" value="TonB_dep_Rec_b-barrel"/>
    <property type="match status" value="1"/>
</dbReference>
<evidence type="ECO:0000259" key="11">
    <source>
        <dbReference type="Pfam" id="PF00593"/>
    </source>
</evidence>
<sequence>MKTKLNRLTMGILASCCALPAWAQDTSEAGATDTTEIIQVRGIRASVTKSLNNKRFSDSVLDSVTAEDIGDFPDKNIGDALQRIPGVTVNRGFGEVDGVNIRGTSPQQSMVLLNGQNVASVGWFDLGGFKRSFNFELLSADQISSMNVYKSAQADLNEGAMGGTVDLMTRKPLNMDANTFYGAIESSKNNNASGVETGYSGLYSWKNSEEKFGVLVAYSVEKQDVVRETLSSFSVPLDFSALGVLDTEGNAPIVPIGMASILFDEERERESAQVSLQYQATDNLSFALDYNKFTLTNPHTNTALFAFFHHNAVIDADSQVVNDKGVTVAGEAIPVSQDSGLVPMFNNTVIRDPKMETDVLNLSMEYAADNWTLSGVAGRSEAKSRGMQSSTWWGNQEDKSKTGFTFDISGPHIMDPTHPDYVQDHSQQQLYQEFSYLNNVRDHEIEYYQLDHKYLLGSGMISSIETGIKYQEQVFGASQHTYDAGLLEKGMTAGLTLEDFNGGNVSGLHSKEGRQGTLTSFAVMNNDIWNFAEANKGQLQIIKRFSVEEEITSAYAKANFEGASFRGNVGLRYVQTDALSLGTTDGTPTGDALSGKKKYTNVLPSLNLVYDLSEDLLLRFAAGSTVSRPDYDQMQMLTDITIHQKKATVGSPDIEPYTSNQADLGVEWYFNPASLLSATAFYKDIDDYIEQTTEQESIDGCQNCQVTRFRNAGSSTVKGLELQYQHDFGNGFGVQANYTFTDSELEQASGDTVPMYEVSDNSYNLAAYYESKVFTTRVAFNGRDEWTFNYNGALVTADPYKQVDASIVWHVNEQLDVSLEGVNLLNEARVGRLPEYGIVHNVDEFGTRYFIGVSYKL</sequence>
<comment type="caution">
    <text evidence="13">The sequence shown here is derived from an EMBL/GenBank/DDBJ whole genome shotgun (WGS) entry which is preliminary data.</text>
</comment>
<dbReference type="Gene3D" id="2.40.170.20">
    <property type="entry name" value="TonB-dependent receptor, beta-barrel domain"/>
    <property type="match status" value="1"/>
</dbReference>
<protein>
    <submittedName>
        <fullName evidence="13">TonB-dependent receptor</fullName>
    </submittedName>
</protein>
<keyword evidence="10" id="KW-0732">Signal</keyword>
<feature type="domain" description="TonB-dependent receptor-like beta-barrel" evidence="11">
    <location>
        <begin position="395"/>
        <end position="824"/>
    </location>
</feature>
<keyword evidence="4 8" id="KW-0812">Transmembrane</keyword>
<evidence type="ECO:0000313" key="13">
    <source>
        <dbReference type="EMBL" id="GGD74799.1"/>
    </source>
</evidence>
<dbReference type="NCBIfam" id="TIGR01782">
    <property type="entry name" value="TonB-Xanth-Caul"/>
    <property type="match status" value="1"/>
</dbReference>
<keyword evidence="6 8" id="KW-0472">Membrane</keyword>
<dbReference type="SUPFAM" id="SSF56935">
    <property type="entry name" value="Porins"/>
    <property type="match status" value="1"/>
</dbReference>
<keyword evidence="13" id="KW-0675">Receptor</keyword>
<keyword evidence="14" id="KW-1185">Reference proteome</keyword>
<dbReference type="RefSeq" id="WP_099036014.1">
    <property type="nucleotide sequence ID" value="NZ_BMGJ01000016.1"/>
</dbReference>
<reference evidence="14" key="1">
    <citation type="journal article" date="2019" name="Int. J. Syst. Evol. Microbiol.">
        <title>The Global Catalogue of Microorganisms (GCM) 10K type strain sequencing project: providing services to taxonomists for standard genome sequencing and annotation.</title>
        <authorList>
            <consortium name="The Broad Institute Genomics Platform"/>
            <consortium name="The Broad Institute Genome Sequencing Center for Infectious Disease"/>
            <person name="Wu L."/>
            <person name="Ma J."/>
        </authorList>
    </citation>
    <scope>NUCLEOTIDE SEQUENCE [LARGE SCALE GENOMIC DNA]</scope>
    <source>
        <strain evidence="14">CGMCC 1.12923</strain>
    </source>
</reference>
<dbReference type="EMBL" id="BMGJ01000016">
    <property type="protein sequence ID" value="GGD74799.1"/>
    <property type="molecule type" value="Genomic_DNA"/>
</dbReference>
<name>A0ABQ1RMF6_9ALTE</name>
<gene>
    <name evidence="13" type="ORF">GCM10011357_32220</name>
</gene>
<feature type="chain" id="PRO_5046813098" evidence="10">
    <location>
        <begin position="24"/>
        <end position="857"/>
    </location>
</feature>
<keyword evidence="2 8" id="KW-0813">Transport</keyword>
<dbReference type="Gene3D" id="2.170.130.10">
    <property type="entry name" value="TonB-dependent receptor, plug domain"/>
    <property type="match status" value="1"/>
</dbReference>
<dbReference type="InterPro" id="IPR037066">
    <property type="entry name" value="Plug_dom_sf"/>
</dbReference>
<dbReference type="InterPro" id="IPR036942">
    <property type="entry name" value="Beta-barrel_TonB_sf"/>
</dbReference>
<keyword evidence="3 8" id="KW-1134">Transmembrane beta strand</keyword>
<keyword evidence="5 9" id="KW-0798">TonB box</keyword>
<organism evidence="13 14">
    <name type="scientific">Lacimicrobium alkaliphilum</name>
    <dbReference type="NCBI Taxonomy" id="1526571"/>
    <lineage>
        <taxon>Bacteria</taxon>
        <taxon>Pseudomonadati</taxon>
        <taxon>Pseudomonadota</taxon>
        <taxon>Gammaproteobacteria</taxon>
        <taxon>Alteromonadales</taxon>
        <taxon>Alteromonadaceae</taxon>
        <taxon>Lacimicrobium</taxon>
    </lineage>
</organism>
<feature type="signal peptide" evidence="10">
    <location>
        <begin position="1"/>
        <end position="23"/>
    </location>
</feature>
<evidence type="ECO:0000313" key="14">
    <source>
        <dbReference type="Proteomes" id="UP000614272"/>
    </source>
</evidence>
<evidence type="ECO:0000259" key="12">
    <source>
        <dbReference type="Pfam" id="PF07715"/>
    </source>
</evidence>
<dbReference type="InterPro" id="IPR000531">
    <property type="entry name" value="Beta-barrel_TonB"/>
</dbReference>
<comment type="similarity">
    <text evidence="8 9">Belongs to the TonB-dependent receptor family.</text>
</comment>
<evidence type="ECO:0000256" key="10">
    <source>
        <dbReference type="SAM" id="SignalP"/>
    </source>
</evidence>
<evidence type="ECO:0000256" key="6">
    <source>
        <dbReference type="ARBA" id="ARBA00023136"/>
    </source>
</evidence>
<evidence type="ECO:0000256" key="2">
    <source>
        <dbReference type="ARBA" id="ARBA00022448"/>
    </source>
</evidence>
<feature type="domain" description="TonB-dependent receptor plug" evidence="12">
    <location>
        <begin position="58"/>
        <end position="164"/>
    </location>
</feature>
<accession>A0ABQ1RMF6</accession>
<dbReference type="InterPro" id="IPR012910">
    <property type="entry name" value="Plug_dom"/>
</dbReference>
<evidence type="ECO:0000256" key="3">
    <source>
        <dbReference type="ARBA" id="ARBA00022452"/>
    </source>
</evidence>
<dbReference type="PANTHER" id="PTHR40980:SF3">
    <property type="entry name" value="TONB-DEPENDENT RECEPTOR-LIKE BETA-BARREL DOMAIN-CONTAINING PROTEIN"/>
    <property type="match status" value="1"/>
</dbReference>
<evidence type="ECO:0000256" key="9">
    <source>
        <dbReference type="RuleBase" id="RU003357"/>
    </source>
</evidence>
<dbReference type="Pfam" id="PF07715">
    <property type="entry name" value="Plug"/>
    <property type="match status" value="1"/>
</dbReference>
<dbReference type="InterPro" id="IPR010104">
    <property type="entry name" value="TonB_rcpt_bac"/>
</dbReference>
<evidence type="ECO:0000256" key="1">
    <source>
        <dbReference type="ARBA" id="ARBA00004571"/>
    </source>
</evidence>
<evidence type="ECO:0000256" key="4">
    <source>
        <dbReference type="ARBA" id="ARBA00022692"/>
    </source>
</evidence>
<dbReference type="PANTHER" id="PTHR40980">
    <property type="entry name" value="PLUG DOMAIN-CONTAINING PROTEIN"/>
    <property type="match status" value="1"/>
</dbReference>
<evidence type="ECO:0000256" key="7">
    <source>
        <dbReference type="ARBA" id="ARBA00023237"/>
    </source>
</evidence>
<evidence type="ECO:0000256" key="8">
    <source>
        <dbReference type="PROSITE-ProRule" id="PRU01360"/>
    </source>
</evidence>